<organism evidence="6 7">
    <name type="scientific">Paenibacillus hemerocallicola</name>
    <dbReference type="NCBI Taxonomy" id="1172614"/>
    <lineage>
        <taxon>Bacteria</taxon>
        <taxon>Bacillati</taxon>
        <taxon>Bacillota</taxon>
        <taxon>Bacilli</taxon>
        <taxon>Bacillales</taxon>
        <taxon>Paenibacillaceae</taxon>
        <taxon>Paenibacillus</taxon>
    </lineage>
</organism>
<gene>
    <name evidence="6" type="ORF">FE784_28425</name>
</gene>
<dbReference type="GO" id="GO:0015833">
    <property type="term" value="P:peptide transport"/>
    <property type="evidence" value="ECO:0007669"/>
    <property type="project" value="TreeGrafter"/>
</dbReference>
<sequence>MSYHPDTIVLQYKQNVSQRKGWVNVLGKRTRLHVLLVSLLVCCVLASCSAKSTGGERKADELVLAVGAEPEAGFDPTTGWGRYGSPLFQSTLLKRDSQMKIVNDLAASGYEVTADGTVWTVKLRKDAKFSDGKPVTAADVKFTFETAAGNGSVIDLTNMKSVEAADEYTVKFTLKEAQSTFVTQLITTGIVPKHAYGKDYAERPVGSGPYKLVQWNKGQQVIVEANPDYYGKKPFFKKLTFLFLGEDAAYAAAKAKKVDVSYIPAAFSKQKIDGMRLEAVRTVDNRGISFPFVKSGAKTKDGYPIGNDVTADTAIRKAINTAIDRKALVQGVLEGYGTPAYTVNDGLPWYNPSSAIADANAAGAKKLLEEAGWKDGNGDGVLEKGTLKAQFALIYPSGDVTRQSLALATADMIKPIGIQIDVQGKSWDDIGKLMHANAVLMGWGSNDPLEMYNVYSSKYGGVEYYNTGFYSNPTVDDWMNKALKATRDEDALEYWKKAQWDGKTGVSAQGDAPWAWLVNIDHLYLVKDSLDIGKQRIHPHGHGWPVTDNIEEWTWKQ</sequence>
<evidence type="ECO:0000313" key="6">
    <source>
        <dbReference type="EMBL" id="TNJ62828.1"/>
    </source>
</evidence>
<dbReference type="InterPro" id="IPR030678">
    <property type="entry name" value="Peptide/Ni-bd"/>
</dbReference>
<evidence type="ECO:0000256" key="3">
    <source>
        <dbReference type="ARBA" id="ARBA00022448"/>
    </source>
</evidence>
<dbReference type="Gene3D" id="3.10.105.10">
    <property type="entry name" value="Dipeptide-binding Protein, Domain 3"/>
    <property type="match status" value="1"/>
</dbReference>
<dbReference type="InterPro" id="IPR000914">
    <property type="entry name" value="SBP_5_dom"/>
</dbReference>
<dbReference type="AlphaFoldDB" id="A0A5C4T147"/>
<dbReference type="PIRSF" id="PIRSF002741">
    <property type="entry name" value="MppA"/>
    <property type="match status" value="1"/>
</dbReference>
<dbReference type="PANTHER" id="PTHR30290:SF9">
    <property type="entry name" value="OLIGOPEPTIDE-BINDING PROTEIN APPA"/>
    <property type="match status" value="1"/>
</dbReference>
<dbReference type="Gene3D" id="3.40.190.10">
    <property type="entry name" value="Periplasmic binding protein-like II"/>
    <property type="match status" value="1"/>
</dbReference>
<dbReference type="CDD" id="cd08518">
    <property type="entry name" value="PBP2_NikA_DppA_OppA_like_19"/>
    <property type="match status" value="1"/>
</dbReference>
<reference evidence="6 7" key="1">
    <citation type="submission" date="2019-05" db="EMBL/GenBank/DDBJ databases">
        <title>We sequenced the genome of Paenibacillus hemerocallicola KCTC 33185 for further insight into its adaptation and study the phylogeny of Paenibacillus.</title>
        <authorList>
            <person name="Narsing Rao M.P."/>
        </authorList>
    </citation>
    <scope>NUCLEOTIDE SEQUENCE [LARGE SCALE GENOMIC DNA]</scope>
    <source>
        <strain evidence="6 7">KCTC 33185</strain>
    </source>
</reference>
<dbReference type="InterPro" id="IPR039424">
    <property type="entry name" value="SBP_5"/>
</dbReference>
<dbReference type="InterPro" id="IPR023765">
    <property type="entry name" value="SBP_5_CS"/>
</dbReference>
<dbReference type="SUPFAM" id="SSF53850">
    <property type="entry name" value="Periplasmic binding protein-like II"/>
    <property type="match status" value="1"/>
</dbReference>
<comment type="caution">
    <text evidence="6">The sequence shown here is derived from an EMBL/GenBank/DDBJ whole genome shotgun (WGS) entry which is preliminary data.</text>
</comment>
<dbReference type="GO" id="GO:0042597">
    <property type="term" value="C:periplasmic space"/>
    <property type="evidence" value="ECO:0007669"/>
    <property type="project" value="UniProtKB-ARBA"/>
</dbReference>
<evidence type="ECO:0000256" key="1">
    <source>
        <dbReference type="ARBA" id="ARBA00004193"/>
    </source>
</evidence>
<comment type="subcellular location">
    <subcellularLocation>
        <location evidence="1">Cell membrane</location>
        <topology evidence="1">Lipid-anchor</topology>
    </subcellularLocation>
</comment>
<accession>A0A5C4T147</accession>
<dbReference type="OrthoDB" id="9796817at2"/>
<dbReference type="GO" id="GO:0043190">
    <property type="term" value="C:ATP-binding cassette (ABC) transporter complex"/>
    <property type="evidence" value="ECO:0007669"/>
    <property type="project" value="InterPro"/>
</dbReference>
<dbReference type="EMBL" id="VDCQ01000052">
    <property type="protein sequence ID" value="TNJ62828.1"/>
    <property type="molecule type" value="Genomic_DNA"/>
</dbReference>
<keyword evidence="7" id="KW-1185">Reference proteome</keyword>
<keyword evidence="3" id="KW-0813">Transport</keyword>
<protein>
    <submittedName>
        <fullName evidence="6">ABC transporter substrate-binding protein</fullName>
    </submittedName>
</protein>
<keyword evidence="4" id="KW-0732">Signal</keyword>
<dbReference type="PANTHER" id="PTHR30290">
    <property type="entry name" value="PERIPLASMIC BINDING COMPONENT OF ABC TRANSPORTER"/>
    <property type="match status" value="1"/>
</dbReference>
<dbReference type="GO" id="GO:1904680">
    <property type="term" value="F:peptide transmembrane transporter activity"/>
    <property type="evidence" value="ECO:0007669"/>
    <property type="project" value="TreeGrafter"/>
</dbReference>
<name>A0A5C4T147_9BACL</name>
<evidence type="ECO:0000256" key="2">
    <source>
        <dbReference type="ARBA" id="ARBA00005695"/>
    </source>
</evidence>
<comment type="similarity">
    <text evidence="2">Belongs to the bacterial solute-binding protein 5 family.</text>
</comment>
<evidence type="ECO:0000256" key="4">
    <source>
        <dbReference type="ARBA" id="ARBA00022729"/>
    </source>
</evidence>
<dbReference type="Proteomes" id="UP000307943">
    <property type="component" value="Unassembled WGS sequence"/>
</dbReference>
<evidence type="ECO:0000313" key="7">
    <source>
        <dbReference type="Proteomes" id="UP000307943"/>
    </source>
</evidence>
<proteinExistence type="inferred from homology"/>
<dbReference type="Pfam" id="PF00496">
    <property type="entry name" value="SBP_bac_5"/>
    <property type="match status" value="1"/>
</dbReference>
<feature type="domain" description="Solute-binding protein family 5" evidence="5">
    <location>
        <begin position="100"/>
        <end position="457"/>
    </location>
</feature>
<dbReference type="PROSITE" id="PS01040">
    <property type="entry name" value="SBP_BACTERIAL_5"/>
    <property type="match status" value="1"/>
</dbReference>
<evidence type="ECO:0000259" key="5">
    <source>
        <dbReference type="Pfam" id="PF00496"/>
    </source>
</evidence>